<comment type="caution">
    <text evidence="2">The sequence shown here is derived from an EMBL/GenBank/DDBJ whole genome shotgun (WGS) entry which is preliminary data.</text>
</comment>
<dbReference type="InterPro" id="IPR011006">
    <property type="entry name" value="CheY-like_superfamily"/>
</dbReference>
<evidence type="ECO:0000259" key="1">
    <source>
        <dbReference type="PROSITE" id="PS50921"/>
    </source>
</evidence>
<dbReference type="GeneID" id="98915107"/>
<accession>A0A4R3Z592</accession>
<dbReference type="PROSITE" id="PS50921">
    <property type="entry name" value="ANTAR"/>
    <property type="match status" value="1"/>
</dbReference>
<dbReference type="AlphaFoldDB" id="A0A4R3Z592"/>
<name>A0A4R3Z592_9FIRM</name>
<dbReference type="SUPFAM" id="SSF52172">
    <property type="entry name" value="CheY-like"/>
    <property type="match status" value="1"/>
</dbReference>
<evidence type="ECO:0000313" key="3">
    <source>
        <dbReference type="Proteomes" id="UP000295515"/>
    </source>
</evidence>
<dbReference type="EMBL" id="SMCQ01000007">
    <property type="protein sequence ID" value="TCW00521.1"/>
    <property type="molecule type" value="Genomic_DNA"/>
</dbReference>
<dbReference type="Proteomes" id="UP000295515">
    <property type="component" value="Unassembled WGS sequence"/>
</dbReference>
<dbReference type="RefSeq" id="WP_066448427.1">
    <property type="nucleotide sequence ID" value="NZ_JANKBF010000010.1"/>
</dbReference>
<dbReference type="Gene3D" id="1.10.10.10">
    <property type="entry name" value="Winged helix-like DNA-binding domain superfamily/Winged helix DNA-binding domain"/>
    <property type="match status" value="1"/>
</dbReference>
<proteinExistence type="predicted"/>
<organism evidence="2 3">
    <name type="scientific">Longibaculum muris</name>
    <dbReference type="NCBI Taxonomy" id="1796628"/>
    <lineage>
        <taxon>Bacteria</taxon>
        <taxon>Bacillati</taxon>
        <taxon>Bacillota</taxon>
        <taxon>Erysipelotrichia</taxon>
        <taxon>Erysipelotrichales</taxon>
        <taxon>Coprobacillaceae</taxon>
        <taxon>Longibaculum</taxon>
    </lineage>
</organism>
<keyword evidence="3" id="KW-1185">Reference proteome</keyword>
<feature type="domain" description="ANTAR" evidence="1">
    <location>
        <begin position="125"/>
        <end position="186"/>
    </location>
</feature>
<sequence length="192" mass="22711">MLSCLVCTSKNDRFQAIKSLIFNVSKSEVMWAQYQEDIAKNLANSVVDVFIIDLPYIGDHHEMRFVMSLHQRYPDICMIILVAHQYIDKIQEQIEGLGILIVAKPLQRDIFKQFLTFVSNYQCHMKNYQMQQKKLLKQISEMKQFYLAKCLLMENEYMSESMAHHYIEKEAMNQRVSKITIVKNIINKYGRD</sequence>
<gene>
    <name evidence="2" type="ORF">EDD60_10710</name>
</gene>
<dbReference type="InterPro" id="IPR005561">
    <property type="entry name" value="ANTAR"/>
</dbReference>
<dbReference type="GO" id="GO:0003723">
    <property type="term" value="F:RNA binding"/>
    <property type="evidence" value="ECO:0007669"/>
    <property type="project" value="InterPro"/>
</dbReference>
<reference evidence="2 3" key="1">
    <citation type="submission" date="2019-03" db="EMBL/GenBank/DDBJ databases">
        <title>Genomic Encyclopedia of Type Strains, Phase IV (KMG-IV): sequencing the most valuable type-strain genomes for metagenomic binning, comparative biology and taxonomic classification.</title>
        <authorList>
            <person name="Goeker M."/>
        </authorList>
    </citation>
    <scope>NUCLEOTIDE SEQUENCE [LARGE SCALE GENOMIC DNA]</scope>
    <source>
        <strain evidence="2 3">DSM 29487</strain>
    </source>
</reference>
<evidence type="ECO:0000313" key="2">
    <source>
        <dbReference type="EMBL" id="TCW00521.1"/>
    </source>
</evidence>
<protein>
    <submittedName>
        <fullName evidence="2">Response regulator receiver and ANTAR domain protein</fullName>
    </submittedName>
</protein>
<dbReference type="InterPro" id="IPR036388">
    <property type="entry name" value="WH-like_DNA-bd_sf"/>
</dbReference>